<dbReference type="Pfam" id="PF13391">
    <property type="entry name" value="HNH_2"/>
    <property type="match status" value="1"/>
</dbReference>
<evidence type="ECO:0000256" key="1">
    <source>
        <dbReference type="SAM" id="MobiDB-lite"/>
    </source>
</evidence>
<comment type="caution">
    <text evidence="3">The sequence shown here is derived from an EMBL/GenBank/DDBJ whole genome shotgun (WGS) entry which is preliminary data.</text>
</comment>
<name>A0A0A2KRP6_PENIT</name>
<reference evidence="3 4" key="1">
    <citation type="journal article" date="2015" name="Mol. Plant Microbe Interact.">
        <title>Genome, transcriptome, and functional analyses of Penicillium expansum provide new insights into secondary metabolism and pathogenicity.</title>
        <authorList>
            <person name="Ballester A.R."/>
            <person name="Marcet-Houben M."/>
            <person name="Levin E."/>
            <person name="Sela N."/>
            <person name="Selma-Lazaro C."/>
            <person name="Carmona L."/>
            <person name="Wisniewski M."/>
            <person name="Droby S."/>
            <person name="Gonzalez-Candelas L."/>
            <person name="Gabaldon T."/>
        </authorList>
    </citation>
    <scope>NUCLEOTIDE SEQUENCE [LARGE SCALE GENOMIC DNA]</scope>
    <source>
        <strain evidence="3 4">PHI-1</strain>
    </source>
</reference>
<organism evidence="3 4">
    <name type="scientific">Penicillium italicum</name>
    <name type="common">Blue mold</name>
    <dbReference type="NCBI Taxonomy" id="40296"/>
    <lineage>
        <taxon>Eukaryota</taxon>
        <taxon>Fungi</taxon>
        <taxon>Dikarya</taxon>
        <taxon>Ascomycota</taxon>
        <taxon>Pezizomycotina</taxon>
        <taxon>Eurotiomycetes</taxon>
        <taxon>Eurotiomycetidae</taxon>
        <taxon>Eurotiales</taxon>
        <taxon>Aspergillaceae</taxon>
        <taxon>Penicillium</taxon>
    </lineage>
</organism>
<evidence type="ECO:0000259" key="2">
    <source>
        <dbReference type="Pfam" id="PF13391"/>
    </source>
</evidence>
<dbReference type="OMA" id="SQNICII"/>
<protein>
    <recommendedName>
        <fullName evidence="2">HNH nuclease domain-containing protein</fullName>
    </recommendedName>
</protein>
<feature type="compositionally biased region" description="Polar residues" evidence="1">
    <location>
        <begin position="83"/>
        <end position="100"/>
    </location>
</feature>
<accession>A0A0A2KRP6</accession>
<dbReference type="AlphaFoldDB" id="A0A0A2KRP6"/>
<dbReference type="HOGENOM" id="CLU_055165_2_0_1"/>
<evidence type="ECO:0000313" key="3">
    <source>
        <dbReference type="EMBL" id="KGO70434.1"/>
    </source>
</evidence>
<dbReference type="PhylomeDB" id="A0A0A2KRP6"/>
<keyword evidence="4" id="KW-1185">Reference proteome</keyword>
<dbReference type="InterPro" id="IPR003615">
    <property type="entry name" value="HNH_nuc"/>
</dbReference>
<feature type="region of interest" description="Disordered" evidence="1">
    <location>
        <begin position="81"/>
        <end position="102"/>
    </location>
</feature>
<dbReference type="EMBL" id="JQGA01001044">
    <property type="protein sequence ID" value="KGO70434.1"/>
    <property type="molecule type" value="Genomic_DNA"/>
</dbReference>
<gene>
    <name evidence="3" type="ORF">PITC_015400</name>
</gene>
<dbReference type="STRING" id="40296.A0A0A2KRP6"/>
<feature type="domain" description="HNH nuclease" evidence="2">
    <location>
        <begin position="113"/>
        <end position="193"/>
    </location>
</feature>
<dbReference type="OrthoDB" id="2142759at2759"/>
<dbReference type="Proteomes" id="UP000030104">
    <property type="component" value="Unassembled WGS sequence"/>
</dbReference>
<sequence length="288" mass="32168">MATRVLEAPRYPQLNLRIYQDNGSLLAGKSRFIGAPDGTPGAALRLNGRASVGTGDYIVLDKDQSPIIIDLTTNCAPRRIRTLDTNTPSQGQSERNQLQRTFRDSLRNRDTYCAITGPPRVINHESPFQGLEATHVFPVSLISEWKQDNYEQYITDPSPSNDVGESRLYSAQNGLLLSTDIHILFDAFTIGVDPDSGYKIIVFATDNVRMGGTCLKDSARSGPQHVSADLLRWHLRMCLYRNMKANAEPWTQWEEDLGEDPMGEITRQPDAAERMEVELFTRLGGLIA</sequence>
<evidence type="ECO:0000313" key="4">
    <source>
        <dbReference type="Proteomes" id="UP000030104"/>
    </source>
</evidence>
<proteinExistence type="predicted"/>